<dbReference type="OrthoDB" id="5076308at2759"/>
<evidence type="ECO:0008006" key="4">
    <source>
        <dbReference type="Google" id="ProtNLM"/>
    </source>
</evidence>
<dbReference type="GeneID" id="19900106"/>
<organism evidence="2 3">
    <name type="scientific">Coniosporium apollinis (strain CBS 100218)</name>
    <name type="common">Rock-inhabiting black yeast</name>
    <dbReference type="NCBI Taxonomy" id="1168221"/>
    <lineage>
        <taxon>Eukaryota</taxon>
        <taxon>Fungi</taxon>
        <taxon>Dikarya</taxon>
        <taxon>Ascomycota</taxon>
        <taxon>Pezizomycotina</taxon>
        <taxon>Dothideomycetes</taxon>
        <taxon>Dothideomycetes incertae sedis</taxon>
        <taxon>Coniosporium</taxon>
    </lineage>
</organism>
<dbReference type="HOGENOM" id="CLU_1503357_0_0_1"/>
<dbReference type="STRING" id="1168221.R7YNV2"/>
<protein>
    <recommendedName>
        <fullName evidence="4">TNFR-Cys domain-containing protein</fullName>
    </recommendedName>
</protein>
<evidence type="ECO:0000256" key="1">
    <source>
        <dbReference type="SAM" id="SignalP"/>
    </source>
</evidence>
<accession>R7YNV2</accession>
<dbReference type="RefSeq" id="XP_007778884.1">
    <property type="nucleotide sequence ID" value="XM_007780694.1"/>
</dbReference>
<dbReference type="eggNOG" id="ENOG502S65Q">
    <property type="taxonomic scope" value="Eukaryota"/>
</dbReference>
<reference evidence="3" key="1">
    <citation type="submission" date="2012-06" db="EMBL/GenBank/DDBJ databases">
        <title>The genome sequence of Coniosporium apollinis CBS 100218.</title>
        <authorList>
            <consortium name="The Broad Institute Genome Sequencing Platform"/>
            <person name="Cuomo C."/>
            <person name="Gorbushina A."/>
            <person name="Noack S."/>
            <person name="Walker B."/>
            <person name="Young S.K."/>
            <person name="Zeng Q."/>
            <person name="Gargeya S."/>
            <person name="Fitzgerald M."/>
            <person name="Haas B."/>
            <person name="Abouelleil A."/>
            <person name="Alvarado L."/>
            <person name="Arachchi H.M."/>
            <person name="Berlin A.M."/>
            <person name="Chapman S.B."/>
            <person name="Goldberg J."/>
            <person name="Griggs A."/>
            <person name="Gujja S."/>
            <person name="Hansen M."/>
            <person name="Howarth C."/>
            <person name="Imamovic A."/>
            <person name="Larimer J."/>
            <person name="McCowan C."/>
            <person name="Montmayeur A."/>
            <person name="Murphy C."/>
            <person name="Neiman D."/>
            <person name="Pearson M."/>
            <person name="Priest M."/>
            <person name="Roberts A."/>
            <person name="Saif S."/>
            <person name="Shea T."/>
            <person name="Sisk P."/>
            <person name="Sykes S."/>
            <person name="Wortman J."/>
            <person name="Nusbaum C."/>
            <person name="Birren B."/>
        </authorList>
    </citation>
    <scope>NUCLEOTIDE SEQUENCE [LARGE SCALE GENOMIC DNA]</scope>
    <source>
        <strain evidence="3">CBS 100218</strain>
    </source>
</reference>
<name>R7YNV2_CONA1</name>
<dbReference type="Proteomes" id="UP000016924">
    <property type="component" value="Unassembled WGS sequence"/>
</dbReference>
<dbReference type="AlphaFoldDB" id="R7YNV2"/>
<feature type="chain" id="PRO_5004461036" description="TNFR-Cys domain-containing protein" evidence="1">
    <location>
        <begin position="19"/>
        <end position="179"/>
    </location>
</feature>
<evidence type="ECO:0000313" key="2">
    <source>
        <dbReference type="EMBL" id="EON63567.1"/>
    </source>
</evidence>
<feature type="signal peptide" evidence="1">
    <location>
        <begin position="1"/>
        <end position="18"/>
    </location>
</feature>
<dbReference type="EMBL" id="JH767564">
    <property type="protein sequence ID" value="EON63567.1"/>
    <property type="molecule type" value="Genomic_DNA"/>
</dbReference>
<proteinExistence type="predicted"/>
<keyword evidence="1" id="KW-0732">Signal</keyword>
<sequence>MARFLLLTLLLFVAAVWAQEGLLFSRTDNECDRWCHEKYKHNDHECKDMAKKGKGPCYDCGPKKRHDSKYDFCHDKCYDTDKHKDHCGKCYNKCDRNEDCEHGRCKCEPGKNRCRSDGRCHNFDKDQDHCGKCDNKCDKNENCENGQCKCEHGKKRCGHEKKCYDLEKTEDHCGMPVRQ</sequence>
<keyword evidence="3" id="KW-1185">Reference proteome</keyword>
<evidence type="ECO:0000313" key="3">
    <source>
        <dbReference type="Proteomes" id="UP000016924"/>
    </source>
</evidence>
<gene>
    <name evidence="2" type="ORF">W97_02795</name>
</gene>